<evidence type="ECO:0000259" key="1">
    <source>
        <dbReference type="PROSITE" id="PS51833"/>
    </source>
</evidence>
<dbReference type="Pfam" id="PF08668">
    <property type="entry name" value="HDOD"/>
    <property type="match status" value="1"/>
</dbReference>
<dbReference type="Gene3D" id="1.10.3210.10">
    <property type="entry name" value="Hypothetical protein af1432"/>
    <property type="match status" value="1"/>
</dbReference>
<comment type="caution">
    <text evidence="2">The sequence shown here is derived from an EMBL/GenBank/DDBJ whole genome shotgun (WGS) entry which is preliminary data.</text>
</comment>
<dbReference type="AlphaFoldDB" id="A0A3L8PSX4"/>
<dbReference type="OrthoDB" id="6257930at2"/>
<protein>
    <submittedName>
        <fullName evidence="2">HDOD domain-containing protein</fullName>
    </submittedName>
</protein>
<evidence type="ECO:0000313" key="3">
    <source>
        <dbReference type="Proteomes" id="UP000281474"/>
    </source>
</evidence>
<dbReference type="SUPFAM" id="SSF109604">
    <property type="entry name" value="HD-domain/PDEase-like"/>
    <property type="match status" value="1"/>
</dbReference>
<dbReference type="EMBL" id="QZEI01000067">
    <property type="protein sequence ID" value="RLV58527.1"/>
    <property type="molecule type" value="Genomic_DNA"/>
</dbReference>
<reference evidence="2 3" key="1">
    <citation type="submission" date="2018-09" db="EMBL/GenBank/DDBJ databases">
        <title>Phylogeny of the Shewanellaceae, and recommendation for two new genera, Pseudoshewanella and Parashewanella.</title>
        <authorList>
            <person name="Wang G."/>
        </authorList>
    </citation>
    <scope>NUCLEOTIDE SEQUENCE [LARGE SCALE GENOMIC DNA]</scope>
    <source>
        <strain evidence="2 3">C51</strain>
    </source>
</reference>
<keyword evidence="3" id="KW-1185">Reference proteome</keyword>
<dbReference type="PROSITE" id="PS51833">
    <property type="entry name" value="HDOD"/>
    <property type="match status" value="1"/>
</dbReference>
<gene>
    <name evidence="2" type="ORF">D5018_16880</name>
</gene>
<dbReference type="RefSeq" id="WP_121840164.1">
    <property type="nucleotide sequence ID" value="NZ_ML014816.1"/>
</dbReference>
<dbReference type="InterPro" id="IPR013976">
    <property type="entry name" value="HDOD"/>
</dbReference>
<proteinExistence type="predicted"/>
<organism evidence="2 3">
    <name type="scientific">Parashewanella curva</name>
    <dbReference type="NCBI Taxonomy" id="2338552"/>
    <lineage>
        <taxon>Bacteria</taxon>
        <taxon>Pseudomonadati</taxon>
        <taxon>Pseudomonadota</taxon>
        <taxon>Gammaproteobacteria</taxon>
        <taxon>Alteromonadales</taxon>
        <taxon>Shewanellaceae</taxon>
        <taxon>Parashewanella</taxon>
    </lineage>
</organism>
<evidence type="ECO:0000313" key="2">
    <source>
        <dbReference type="EMBL" id="RLV58527.1"/>
    </source>
</evidence>
<dbReference type="Proteomes" id="UP000281474">
    <property type="component" value="Unassembled WGS sequence"/>
</dbReference>
<accession>A0A3L8PSX4</accession>
<feature type="domain" description="HDOD" evidence="1">
    <location>
        <begin position="22"/>
        <end position="215"/>
    </location>
</feature>
<name>A0A3L8PSX4_9GAMM</name>
<sequence length="242" mass="27616">MTDIEQIIFSQIKSIIANEELLIGRRGVLIPLKKAIIADGDIQNIIDLVVSDPSLSAHILWRTQMSHQEASIQSKPKTIKEALIRLGQVNIYRYAFSFYLKELFDELSQPYKKLVKGYWTLTESIAEDAIFLLHEMHETDIDNDELQTLCLFSVFGQIVALTAFARLEQDLKKSIPLSLVKSIIDEHQQSLTIEAFKTLGLDEELQKEFMIAHNLLDAKQIESSGLILRRVLSQKKLLLNPL</sequence>